<dbReference type="GO" id="GO:0006508">
    <property type="term" value="P:proteolysis"/>
    <property type="evidence" value="ECO:0007669"/>
    <property type="project" value="InterPro"/>
</dbReference>
<dbReference type="RefSeq" id="WP_014263137.1">
    <property type="nucleotide sequence ID" value="NC_016630.1"/>
</dbReference>
<gene>
    <name evidence="3" type="ordered locus">HMPREF0389_01308</name>
</gene>
<accession>D6GT70</accession>
<dbReference type="Proteomes" id="UP000007468">
    <property type="component" value="Chromosome"/>
</dbReference>
<protein>
    <submittedName>
        <fullName evidence="3">TldD/PmbA family protein</fullName>
    </submittedName>
</protein>
<dbReference type="PATRIC" id="fig|546269.5.peg.1692"/>
<dbReference type="EMBL" id="CP002390">
    <property type="protein sequence ID" value="EFE28055.1"/>
    <property type="molecule type" value="Genomic_DNA"/>
</dbReference>
<comment type="similarity">
    <text evidence="1">Belongs to the peptidase U62 family.</text>
</comment>
<feature type="domain" description="Metalloprotease TldD/E C-terminal" evidence="2">
    <location>
        <begin position="240"/>
        <end position="450"/>
    </location>
</feature>
<dbReference type="PANTHER" id="PTHR30624">
    <property type="entry name" value="UNCHARACTERIZED PROTEIN TLDD AND PMBA"/>
    <property type="match status" value="1"/>
</dbReference>
<dbReference type="eggNOG" id="COG0312">
    <property type="taxonomic scope" value="Bacteria"/>
</dbReference>
<evidence type="ECO:0000313" key="3">
    <source>
        <dbReference type="EMBL" id="EFE28055.1"/>
    </source>
</evidence>
<name>D6GT70_FILAD</name>
<dbReference type="SUPFAM" id="SSF111283">
    <property type="entry name" value="Putative modulator of DNA gyrase, PmbA/TldD"/>
    <property type="match status" value="1"/>
</dbReference>
<proteinExistence type="inferred from homology"/>
<reference evidence="4" key="1">
    <citation type="submission" date="2010-12" db="EMBL/GenBank/DDBJ databases">
        <title>The genome sequence of Filifactor alocis strain ATCC 35896.</title>
        <authorList>
            <consortium name="The Broad Institute Genome Sequencing Platform"/>
            <person name="Ward D."/>
            <person name="Earl A."/>
            <person name="Feldgarden M."/>
            <person name="Young S.K."/>
            <person name="Gargeya S."/>
            <person name="Zeng Q."/>
            <person name="Alvarado L."/>
            <person name="Berlin A."/>
            <person name="Bochicchio J."/>
            <person name="Chapman S.B."/>
            <person name="Chen Z."/>
            <person name="Freedman E."/>
            <person name="Gellesch M."/>
            <person name="Goldberg J."/>
            <person name="Griggs A."/>
            <person name="Gujja S."/>
            <person name="Heilman E."/>
            <person name="Heiman D."/>
            <person name="Howarth C."/>
            <person name="Mehta T."/>
            <person name="Neiman D."/>
            <person name="Pearson M."/>
            <person name="Roberts A."/>
            <person name="Saif S."/>
            <person name="Shea T."/>
            <person name="Shenoy N."/>
            <person name="Sisk P."/>
            <person name="Stolte C."/>
            <person name="Sykes S."/>
            <person name="White J."/>
            <person name="Yandava C."/>
            <person name="Izard J."/>
            <person name="Blanton J.M."/>
            <person name="Baranova O.V."/>
            <person name="Tanner A.C."/>
            <person name="Dewhirst F.E."/>
            <person name="Haas B."/>
            <person name="Nusbaum C."/>
            <person name="Birren B."/>
        </authorList>
    </citation>
    <scope>NUCLEOTIDE SEQUENCE [LARGE SCALE GENOMIC DNA]</scope>
    <source>
        <strain evidence="4">ATCC 35896 / D40 B5</strain>
    </source>
</reference>
<dbReference type="Gene3D" id="3.30.2290.10">
    <property type="entry name" value="PmbA/TldD superfamily"/>
    <property type="match status" value="1"/>
</dbReference>
<sequence>MKVKPSEFLLSKKEELKRLVSELKKDFYYVSVLGTDVTGSAYSVKKSGISAKPSPDTEKGFVVRVFQDIGFSEYSFNHLDVEQAVRKVKEIAKEDRERYVKNNLFLEYPAVPQDEKITKEFFSEVKNLPEEDKPDEIIRKLTEIHSDVMKKHPDLLELQVSLTTTQVNKIFISENKDLYQSYVYSTGYGVAVAGDEHTTKNDFLAVSGLCGSELIEELEEKVYQAAERAKELLHSEKVVPGTYDIICDPDFTGLIAHEAFGHGAEMDMFVKERAKGQEYVNKRVASDKVFMHDGATACEEVSTYLFDDEGNLGKDTLIIDKGILKTGMCDELSALQLGVEPTGNGKRESYKRKAYTRMTNTFFEEGTDSLDEMIASIQYGYLLEGFSSGMEDPKNWGIQCVASKGREIKDGKLTGRIVSPLYLTGYVPELLESITMVSPGLKLSGSGYCGKGWKEWVKTSTGGSYIKAKGRLN</sequence>
<dbReference type="STRING" id="546269.HMPREF0389_01308"/>
<dbReference type="GO" id="GO:0008237">
    <property type="term" value="F:metallopeptidase activity"/>
    <property type="evidence" value="ECO:0007669"/>
    <property type="project" value="InterPro"/>
</dbReference>
<evidence type="ECO:0000256" key="1">
    <source>
        <dbReference type="ARBA" id="ARBA00005836"/>
    </source>
</evidence>
<evidence type="ECO:0000259" key="2">
    <source>
        <dbReference type="Pfam" id="PF19289"/>
    </source>
</evidence>
<evidence type="ECO:0000313" key="4">
    <source>
        <dbReference type="Proteomes" id="UP000007468"/>
    </source>
</evidence>
<dbReference type="InterPro" id="IPR036059">
    <property type="entry name" value="TldD/PmbA_sf"/>
</dbReference>
<organism evidence="3 4">
    <name type="scientific">Filifactor alocis (strain ATCC 35896 / CCUG 47790 / D40 B5)</name>
    <name type="common">Fusobacterium alocis</name>
    <dbReference type="NCBI Taxonomy" id="546269"/>
    <lineage>
        <taxon>Bacteria</taxon>
        <taxon>Bacillati</taxon>
        <taxon>Bacillota</taxon>
        <taxon>Clostridia</taxon>
        <taxon>Peptostreptococcales</taxon>
        <taxon>Filifactoraceae</taxon>
        <taxon>Filifactor</taxon>
    </lineage>
</organism>
<dbReference type="AlphaFoldDB" id="D6GT70"/>
<dbReference type="OrthoDB" id="9803213at2"/>
<dbReference type="InterPro" id="IPR045569">
    <property type="entry name" value="Metalloprtase-TldD/E_C"/>
</dbReference>
<dbReference type="GO" id="GO:0005829">
    <property type="term" value="C:cytosol"/>
    <property type="evidence" value="ECO:0007669"/>
    <property type="project" value="TreeGrafter"/>
</dbReference>
<dbReference type="KEGG" id="faa:HMPREF0389_01308"/>
<dbReference type="InterPro" id="IPR035068">
    <property type="entry name" value="TldD/PmbA_N"/>
</dbReference>
<dbReference type="PANTHER" id="PTHR30624:SF0">
    <property type="entry name" value="METALLOPROTEASE SLR0863"/>
    <property type="match status" value="1"/>
</dbReference>
<dbReference type="InterPro" id="IPR051463">
    <property type="entry name" value="Peptidase_U62_metallo"/>
</dbReference>
<dbReference type="Pfam" id="PF19289">
    <property type="entry name" value="PmbA_TldD_3rd"/>
    <property type="match status" value="1"/>
</dbReference>
<keyword evidence="4" id="KW-1185">Reference proteome</keyword>